<evidence type="ECO:0000256" key="5">
    <source>
        <dbReference type="ARBA" id="ARBA00022723"/>
    </source>
</evidence>
<feature type="binding site" evidence="12">
    <location>
        <position position="156"/>
    </location>
    <ligand>
        <name>substrate</name>
    </ligand>
</feature>
<comment type="similarity">
    <text evidence="1">Belongs to the carbohydrate kinase pfkB family.</text>
</comment>
<keyword evidence="8 12" id="KW-0067">ATP-binding</keyword>
<comment type="subcellular location">
    <subcellularLocation>
        <location evidence="12">Cytoplasm</location>
    </subcellularLocation>
    <subcellularLocation>
        <location evidence="12">Nucleus</location>
    </subcellularLocation>
</comment>
<dbReference type="EC" id="2.7.1.15" evidence="2 12"/>
<feature type="binding site" evidence="12">
    <location>
        <position position="205"/>
    </location>
    <ligand>
        <name>ATP</name>
        <dbReference type="ChEBI" id="CHEBI:30616"/>
    </ligand>
</feature>
<keyword evidence="12" id="KW-0963">Cytoplasm</keyword>
<comment type="activity regulation">
    <text evidence="12">Activated by a monovalent cation that binds near, but not in, the active site. The most likely occupant of the site in vivo is potassium. Ion binding induces a conformational change that may alter substrate affinity.</text>
</comment>
<dbReference type="InterPro" id="IPR011877">
    <property type="entry name" value="Ribokinase"/>
</dbReference>
<dbReference type="InterPro" id="IPR011611">
    <property type="entry name" value="PfkB_dom"/>
</dbReference>
<feature type="binding site" evidence="12">
    <location>
        <position position="317"/>
    </location>
    <ligand>
        <name>K(+)</name>
        <dbReference type="ChEBI" id="CHEBI:29103"/>
    </ligand>
</feature>
<feature type="binding site" evidence="12">
    <location>
        <begin position="39"/>
        <end position="43"/>
    </location>
    <ligand>
        <name>substrate</name>
    </ligand>
</feature>
<evidence type="ECO:0000256" key="4">
    <source>
        <dbReference type="ARBA" id="ARBA00022679"/>
    </source>
</evidence>
<keyword evidence="4 12" id="KW-0808">Transferase</keyword>
<feature type="binding site" evidence="12">
    <location>
        <position position="287"/>
    </location>
    <ligand>
        <name>substrate</name>
    </ligand>
</feature>
<dbReference type="InterPro" id="IPR029056">
    <property type="entry name" value="Ribokinase-like"/>
</dbReference>
<evidence type="ECO:0000256" key="6">
    <source>
        <dbReference type="ARBA" id="ARBA00022741"/>
    </source>
</evidence>
<feature type="binding site" evidence="12">
    <location>
        <begin position="11"/>
        <end position="13"/>
    </location>
    <ligand>
        <name>substrate</name>
    </ligand>
</feature>
<feature type="binding site" evidence="12">
    <location>
        <position position="320"/>
    </location>
    <ligand>
        <name>K(+)</name>
        <dbReference type="ChEBI" id="CHEBI:29103"/>
    </ligand>
</feature>
<dbReference type="GO" id="GO:0005634">
    <property type="term" value="C:nucleus"/>
    <property type="evidence" value="ECO:0007669"/>
    <property type="project" value="UniProtKB-SubCell"/>
</dbReference>
<dbReference type="SUPFAM" id="SSF53613">
    <property type="entry name" value="Ribokinase-like"/>
    <property type="match status" value="1"/>
</dbReference>
<dbReference type="GO" id="GO:0005524">
    <property type="term" value="F:ATP binding"/>
    <property type="evidence" value="ECO:0007669"/>
    <property type="project" value="UniProtKB-UniRule"/>
</dbReference>
<evidence type="ECO:0000256" key="1">
    <source>
        <dbReference type="ARBA" id="ARBA00005380"/>
    </source>
</evidence>
<dbReference type="GO" id="GO:0004747">
    <property type="term" value="F:ribokinase activity"/>
    <property type="evidence" value="ECO:0007669"/>
    <property type="project" value="UniProtKB-UniRule"/>
</dbReference>
<dbReference type="PANTHER" id="PTHR10584:SF166">
    <property type="entry name" value="RIBOKINASE"/>
    <property type="match status" value="1"/>
</dbReference>
<keyword evidence="7 12" id="KW-0418">Kinase</keyword>
<dbReference type="UniPathway" id="UPA00916">
    <property type="reaction ID" value="UER00889"/>
</dbReference>
<keyword evidence="12" id="KW-0539">Nucleus</keyword>
<evidence type="ECO:0000259" key="13">
    <source>
        <dbReference type="Pfam" id="PF00294"/>
    </source>
</evidence>
<keyword evidence="6 12" id="KW-0547">Nucleotide-binding</keyword>
<evidence type="ECO:0000256" key="7">
    <source>
        <dbReference type="ARBA" id="ARBA00022777"/>
    </source>
</evidence>
<dbReference type="Gene3D" id="3.40.1190.20">
    <property type="match status" value="1"/>
</dbReference>
<name>A0A5E8BA27_9ASCO</name>
<dbReference type="PANTHER" id="PTHR10584">
    <property type="entry name" value="SUGAR KINASE"/>
    <property type="match status" value="1"/>
</dbReference>
<reference evidence="14 15" key="1">
    <citation type="submission" date="2019-09" db="EMBL/GenBank/DDBJ databases">
        <authorList>
            <person name="Brejova B."/>
        </authorList>
    </citation>
    <scope>NUCLEOTIDE SEQUENCE [LARGE SCALE GENOMIC DNA]</scope>
</reference>
<dbReference type="EMBL" id="CABVLU010000001">
    <property type="protein sequence ID" value="VVT46160.1"/>
    <property type="molecule type" value="Genomic_DNA"/>
</dbReference>
<dbReference type="PRINTS" id="PR00990">
    <property type="entry name" value="RIBOKINASE"/>
</dbReference>
<keyword evidence="11 12" id="KW-0119">Carbohydrate metabolism</keyword>
<evidence type="ECO:0000256" key="9">
    <source>
        <dbReference type="ARBA" id="ARBA00022842"/>
    </source>
</evidence>
<comment type="cofactor">
    <cofactor evidence="12">
        <name>Mg(2+)</name>
        <dbReference type="ChEBI" id="CHEBI:18420"/>
    </cofactor>
    <text evidence="12">Requires a divalent cation, most likely magnesium in vivo, as an electrophilic catalyst to aid phosphoryl group transfer. It is the chelate of the metal and the nucleotide that is the actual substrate.</text>
</comment>
<dbReference type="GO" id="GO:0046872">
    <property type="term" value="F:metal ion binding"/>
    <property type="evidence" value="ECO:0007669"/>
    <property type="project" value="UniProtKB-KW"/>
</dbReference>
<feature type="active site" description="Proton acceptor" evidence="12">
    <location>
        <position position="287"/>
    </location>
</feature>
<feature type="binding site" evidence="12">
    <location>
        <position position="281"/>
    </location>
    <ligand>
        <name>K(+)</name>
        <dbReference type="ChEBI" id="CHEBI:29103"/>
    </ligand>
</feature>
<sequence>MPTITVIGSLNYDVVTTYSRLPNAGETVPAKNFETHNGGKGANQALACARLRTKGGQYPSVNVKIIGCVGDDTFGCTLKEFLSKSNVDISAVRTLDKSTNIGTGVATILVDEKSGQNRILVYPGANSLVSKIDVLCAIIDPETNNFNTDSLILQNEIPVSLVQDIIKTTTDRKLGKKPFVIYNPSPIDASFDSNLYKYVECLIVNSTEAKAIVPENVGSLLVDDDNAEQALQAAVPIFQALNLPKYLIITLGAAGCVYVDGTVSLEARHLPAVKPPKPIIDTTGAGDTFLGAIASQLTEDNGLDQALKVALTASSIAITRKGAGDGIPEFRELVL</sequence>
<comment type="catalytic activity">
    <reaction evidence="12">
        <text>D-ribose + ATP = D-ribose 5-phosphate + ADP + H(+)</text>
        <dbReference type="Rhea" id="RHEA:13697"/>
        <dbReference type="ChEBI" id="CHEBI:15378"/>
        <dbReference type="ChEBI" id="CHEBI:30616"/>
        <dbReference type="ChEBI" id="CHEBI:47013"/>
        <dbReference type="ChEBI" id="CHEBI:78346"/>
        <dbReference type="ChEBI" id="CHEBI:456216"/>
        <dbReference type="EC" id="2.7.1.15"/>
    </reaction>
</comment>
<dbReference type="InterPro" id="IPR002139">
    <property type="entry name" value="Ribo/fructo_kinase"/>
</dbReference>
<keyword evidence="5 12" id="KW-0479">Metal-binding</keyword>
<organism evidence="14 15">
    <name type="scientific">Magnusiomyces paraingens</name>
    <dbReference type="NCBI Taxonomy" id="2606893"/>
    <lineage>
        <taxon>Eukaryota</taxon>
        <taxon>Fungi</taxon>
        <taxon>Dikarya</taxon>
        <taxon>Ascomycota</taxon>
        <taxon>Saccharomycotina</taxon>
        <taxon>Dipodascomycetes</taxon>
        <taxon>Dipodascales</taxon>
        <taxon>Dipodascaceae</taxon>
        <taxon>Magnusiomyces</taxon>
    </lineage>
</organism>
<feature type="binding site" evidence="12">
    <location>
        <position position="283"/>
    </location>
    <ligand>
        <name>K(+)</name>
        <dbReference type="ChEBI" id="CHEBI:29103"/>
    </ligand>
</feature>
<comment type="caution">
    <text evidence="12">Lacks conserved residue(s) required for the propagation of feature annotation.</text>
</comment>
<evidence type="ECO:0000256" key="11">
    <source>
        <dbReference type="ARBA" id="ARBA00023277"/>
    </source>
</evidence>
<comment type="subunit">
    <text evidence="12">Homodimer.</text>
</comment>
<dbReference type="GO" id="GO:0019303">
    <property type="term" value="P:D-ribose catabolic process"/>
    <property type="evidence" value="ECO:0007669"/>
    <property type="project" value="UniProtKB-UniRule"/>
</dbReference>
<feature type="binding site" evidence="12">
    <location>
        <begin position="286"/>
        <end position="287"/>
    </location>
    <ligand>
        <name>ATP</name>
        <dbReference type="ChEBI" id="CHEBI:30616"/>
    </ligand>
</feature>
<dbReference type="InterPro" id="IPR002173">
    <property type="entry name" value="Carboh/pur_kinase_PfkB_CS"/>
</dbReference>
<accession>A0A5E8BA27</accession>
<evidence type="ECO:0000256" key="3">
    <source>
        <dbReference type="ARBA" id="ARBA00016943"/>
    </source>
</evidence>
<evidence type="ECO:0000256" key="8">
    <source>
        <dbReference type="ARBA" id="ARBA00022840"/>
    </source>
</evidence>
<dbReference type="GO" id="GO:0005737">
    <property type="term" value="C:cytoplasm"/>
    <property type="evidence" value="ECO:0007669"/>
    <property type="project" value="UniProtKB-SubCell"/>
</dbReference>
<proteinExistence type="inferred from homology"/>
<gene>
    <name evidence="12" type="primary">RBK1</name>
    <name evidence="14" type="ORF">SAPINGB_P001076</name>
</gene>
<evidence type="ECO:0000256" key="10">
    <source>
        <dbReference type="ARBA" id="ARBA00022958"/>
    </source>
</evidence>
<evidence type="ECO:0000313" key="15">
    <source>
        <dbReference type="Proteomes" id="UP000398389"/>
    </source>
</evidence>
<protein>
    <recommendedName>
        <fullName evidence="3 12">Ribokinase</fullName>
        <shortName evidence="12">RK</shortName>
        <ecNumber evidence="2 12">2.7.1.15</ecNumber>
    </recommendedName>
</protein>
<keyword evidence="10 12" id="KW-0630">Potassium</keyword>
<dbReference type="AlphaFoldDB" id="A0A5E8BA27"/>
<dbReference type="PROSITE" id="PS00584">
    <property type="entry name" value="PFKB_KINASES_2"/>
    <property type="match status" value="1"/>
</dbReference>
<comment type="function">
    <text evidence="12">Catalyzes the phosphorylation of ribose at O-5 in a reaction requiring ATP and magnesium. The resulting D-ribose-5-phosphate can then be used either for sythesis of nucleotides, histidine, and tryptophan, or as a component of the pentose phosphate pathway.</text>
</comment>
<evidence type="ECO:0000313" key="14">
    <source>
        <dbReference type="EMBL" id="VVT46160.1"/>
    </source>
</evidence>
<dbReference type="HAMAP" id="MF_01987">
    <property type="entry name" value="Ribokinase"/>
    <property type="match status" value="1"/>
</dbReference>
<feature type="binding site" evidence="12">
    <location>
        <begin position="250"/>
        <end position="255"/>
    </location>
    <ligand>
        <name>ATP</name>
        <dbReference type="ChEBI" id="CHEBI:30616"/>
    </ligand>
</feature>
<dbReference type="Proteomes" id="UP000398389">
    <property type="component" value="Unassembled WGS sequence"/>
</dbReference>
<dbReference type="OrthoDB" id="415590at2759"/>
<feature type="domain" description="Carbohydrate kinase PfkB" evidence="13">
    <location>
        <begin position="2"/>
        <end position="328"/>
    </location>
</feature>
<dbReference type="Pfam" id="PF00294">
    <property type="entry name" value="PfkB"/>
    <property type="match status" value="1"/>
</dbReference>
<comment type="similarity">
    <text evidence="12">Belongs to the carbohydrate kinase PfkB family. Ribokinase subfamily.</text>
</comment>
<comment type="pathway">
    <text evidence="12">Carbohydrate metabolism; D-ribose degradation; D-ribose 5-phosphate from beta-D-ribopyranose: step 2/2.</text>
</comment>
<keyword evidence="9 12" id="KW-0460">Magnesium</keyword>
<dbReference type="CDD" id="cd01174">
    <property type="entry name" value="ribokinase"/>
    <property type="match status" value="1"/>
</dbReference>
<evidence type="ECO:0000256" key="2">
    <source>
        <dbReference type="ARBA" id="ARBA00012035"/>
    </source>
</evidence>
<evidence type="ECO:0000256" key="12">
    <source>
        <dbReference type="HAMAP-Rule" id="MF_03215"/>
    </source>
</evidence>
<keyword evidence="15" id="KW-1185">Reference proteome</keyword>
<feature type="binding site" evidence="12">
    <location>
        <position position="322"/>
    </location>
    <ligand>
        <name>K(+)</name>
        <dbReference type="ChEBI" id="CHEBI:29103"/>
    </ligand>
</feature>